<feature type="compositionally biased region" description="Low complexity" evidence="12">
    <location>
        <begin position="921"/>
        <end position="938"/>
    </location>
</feature>
<feature type="repeat" description="FG-GAP" evidence="10">
    <location>
        <begin position="299"/>
        <end position="363"/>
    </location>
</feature>
<gene>
    <name evidence="13" type="ORF">BINO364_LOCUS1701</name>
</gene>
<dbReference type="Proteomes" id="UP000838878">
    <property type="component" value="Chromosome 1"/>
</dbReference>
<feature type="transmembrane region" description="Helical" evidence="11">
    <location>
        <begin position="875"/>
        <end position="897"/>
    </location>
</feature>
<evidence type="ECO:0000256" key="2">
    <source>
        <dbReference type="ARBA" id="ARBA00008054"/>
    </source>
</evidence>
<dbReference type="AlphaFoldDB" id="A0A8J9UU10"/>
<reference evidence="13" key="1">
    <citation type="submission" date="2021-12" db="EMBL/GenBank/DDBJ databases">
        <authorList>
            <person name="Martin H S."/>
        </authorList>
    </citation>
    <scope>NUCLEOTIDE SEQUENCE</scope>
</reference>
<keyword evidence="6 11" id="KW-0401">Integrin</keyword>
<dbReference type="Gene3D" id="1.20.5.930">
    <property type="entry name" value="Bicelle-embedded integrin alpha(iib) transmembrane segment"/>
    <property type="match status" value="1"/>
</dbReference>
<dbReference type="PROSITE" id="PS51470">
    <property type="entry name" value="FG_GAP"/>
    <property type="match status" value="2"/>
</dbReference>
<dbReference type="GO" id="GO:0033627">
    <property type="term" value="P:cell adhesion mediated by integrin"/>
    <property type="evidence" value="ECO:0007669"/>
    <property type="project" value="TreeGrafter"/>
</dbReference>
<comment type="similarity">
    <text evidence="2 11">Belongs to the integrin alpha chain family.</text>
</comment>
<feature type="chain" id="PRO_5035487117" evidence="11">
    <location>
        <begin position="22"/>
        <end position="945"/>
    </location>
</feature>
<keyword evidence="9" id="KW-0325">Glycoprotein</keyword>
<evidence type="ECO:0000256" key="5">
    <source>
        <dbReference type="ARBA" id="ARBA00022889"/>
    </source>
</evidence>
<evidence type="ECO:0000256" key="1">
    <source>
        <dbReference type="ARBA" id="ARBA00004479"/>
    </source>
</evidence>
<evidence type="ECO:0000313" key="13">
    <source>
        <dbReference type="EMBL" id="CAH0714680.1"/>
    </source>
</evidence>
<keyword evidence="14" id="KW-1185">Reference proteome</keyword>
<dbReference type="PANTHER" id="PTHR23220:SF83">
    <property type="entry name" value="INTEGRIN ALPHA-PS3-RELATED"/>
    <property type="match status" value="1"/>
</dbReference>
<dbReference type="SMART" id="SM00191">
    <property type="entry name" value="Int_alpha"/>
    <property type="match status" value="6"/>
</dbReference>
<keyword evidence="3 11" id="KW-0732">Signal</keyword>
<dbReference type="InterPro" id="IPR018184">
    <property type="entry name" value="Integrin_alpha_C_CS"/>
</dbReference>
<evidence type="ECO:0000256" key="6">
    <source>
        <dbReference type="ARBA" id="ARBA00023037"/>
    </source>
</evidence>
<dbReference type="InterPro" id="IPR000413">
    <property type="entry name" value="Integrin_alpha"/>
</dbReference>
<keyword evidence="4" id="KW-0677">Repeat</keyword>
<comment type="subcellular location">
    <subcellularLocation>
        <location evidence="1 11">Membrane</location>
        <topology evidence="1 11">Single-pass type I membrane protein</topology>
    </subcellularLocation>
</comment>
<dbReference type="EMBL" id="OV170221">
    <property type="protein sequence ID" value="CAH0714680.1"/>
    <property type="molecule type" value="Genomic_DNA"/>
</dbReference>
<sequence length="945" mass="104837">MNFIFHSVMLTLNIIICECSGIFHEKSKIVFRPDSNASEYFGYTVLLASDKLIVGAPVAPSRYRPNLTSGLVYVCSLNNLSVKNVTCHPFGMDDDIQSRLYQRLALHSDFLKNDMWLGATIAVVPNGKLMMCAPRWMTPYKDSHLLENGACYLSSKRYGTNLYPLKENVRQAHRTSGTRREYGEYGLLLNFYAYGQAGFAIKVSNESVILGAPGLLQWTGGIVVYRYFSDSEYFSLQQTMNPYYTLDVGPDDYLGYSVESGVFEAHGDTLYVAGAPRSKGGYGQVLIFEPPFRETDPLNIKAKLRGSQLGAYFGGTLCCVDLNGDGITDLLVGAPNYVKEDGGLHYDQGAVFVYLTEQTNSSFIITPAGYITGSSSNGNRFGSAIASLGDVDGDGYNDIAVGAPWEDDERGAVYIFKGGKKGLKSQYIQKIMVENSKSFGFSISTGLDVNGDECNDISIGAFTTNAAYVFTCIPSMYVETIIKVPDAMNLQQNATNFTALFCVKAVQLRTWSHVKIDFKAKITIDPKENRAKINGDSEYDVTISAGSENCDEQVVEVKPTADLSRPISMKFKLEVNNDWEDSTEVASHTGRLSDNSKLETSFDIQLIRDCGEDMICKPWLVMSLQPINSTYVPGTDDKLGVKLTVFNKEEPSFGAKVHLILPYSPIRLPSECSLEELNVTCNLPGPLRREETVEYEIELEYTYKDTVEEIIVVAILDDPMYNETDIERRVEEQIIVVSPKATFEISGQALPNATIAVTRDKLDEAANITLQHYYEVTNFGPSDWFHLRLQIILSDKVNLSSRIKGCSEDGEECKWKIPAKVSRSIVLPLKFDLGLYGEFLQEEVEYNITSTVILEGQNKSASITTTLVLEPAPLIWPYIVGGVAGILLLLLIVLTLYKCGFFSRKRLEDFQRLQEQEMSEEASTSASGNNSAEASSQELIVEDSD</sequence>
<dbReference type="PRINTS" id="PR01185">
    <property type="entry name" value="INTEGRINA"/>
</dbReference>
<dbReference type="InterPro" id="IPR013517">
    <property type="entry name" value="FG-GAP"/>
</dbReference>
<dbReference type="Gene3D" id="2.130.10.130">
    <property type="entry name" value="Integrin alpha, N-terminal"/>
    <property type="match status" value="1"/>
</dbReference>
<keyword evidence="11" id="KW-1133">Transmembrane helix</keyword>
<dbReference type="SUPFAM" id="SSF69318">
    <property type="entry name" value="Integrin alpha N-terminal domain"/>
    <property type="match status" value="1"/>
</dbReference>
<evidence type="ECO:0000256" key="8">
    <source>
        <dbReference type="ARBA" id="ARBA00023170"/>
    </source>
</evidence>
<evidence type="ECO:0000256" key="4">
    <source>
        <dbReference type="ARBA" id="ARBA00022737"/>
    </source>
</evidence>
<dbReference type="InterPro" id="IPR013519">
    <property type="entry name" value="Int_alpha_beta-p"/>
</dbReference>
<evidence type="ECO:0000256" key="7">
    <source>
        <dbReference type="ARBA" id="ARBA00023136"/>
    </source>
</evidence>
<dbReference type="SUPFAM" id="SSF69179">
    <property type="entry name" value="Integrin domains"/>
    <property type="match status" value="1"/>
</dbReference>
<organism evidence="13 14">
    <name type="scientific">Brenthis ino</name>
    <name type="common">lesser marbled fritillary</name>
    <dbReference type="NCBI Taxonomy" id="405034"/>
    <lineage>
        <taxon>Eukaryota</taxon>
        <taxon>Metazoa</taxon>
        <taxon>Ecdysozoa</taxon>
        <taxon>Arthropoda</taxon>
        <taxon>Hexapoda</taxon>
        <taxon>Insecta</taxon>
        <taxon>Pterygota</taxon>
        <taxon>Neoptera</taxon>
        <taxon>Endopterygota</taxon>
        <taxon>Lepidoptera</taxon>
        <taxon>Glossata</taxon>
        <taxon>Ditrysia</taxon>
        <taxon>Papilionoidea</taxon>
        <taxon>Nymphalidae</taxon>
        <taxon>Heliconiinae</taxon>
        <taxon>Argynnini</taxon>
        <taxon>Brenthis</taxon>
    </lineage>
</organism>
<feature type="region of interest" description="Disordered" evidence="12">
    <location>
        <begin position="918"/>
        <end position="945"/>
    </location>
</feature>
<dbReference type="GO" id="GO:0009897">
    <property type="term" value="C:external side of plasma membrane"/>
    <property type="evidence" value="ECO:0007669"/>
    <property type="project" value="TreeGrafter"/>
</dbReference>
<dbReference type="Pfam" id="PF01839">
    <property type="entry name" value="FG-GAP"/>
    <property type="match status" value="2"/>
</dbReference>
<name>A0A8J9UU10_9NEOP</name>
<dbReference type="PANTHER" id="PTHR23220">
    <property type="entry name" value="INTEGRIN ALPHA"/>
    <property type="match status" value="1"/>
</dbReference>
<evidence type="ECO:0000256" key="12">
    <source>
        <dbReference type="SAM" id="MobiDB-lite"/>
    </source>
</evidence>
<feature type="non-terminal residue" evidence="13">
    <location>
        <position position="945"/>
    </location>
</feature>
<evidence type="ECO:0000256" key="10">
    <source>
        <dbReference type="PROSITE-ProRule" id="PRU00803"/>
    </source>
</evidence>
<evidence type="ECO:0000256" key="11">
    <source>
        <dbReference type="RuleBase" id="RU003762"/>
    </source>
</evidence>
<dbReference type="GO" id="GO:0007229">
    <property type="term" value="P:integrin-mediated signaling pathway"/>
    <property type="evidence" value="ECO:0007669"/>
    <property type="project" value="UniProtKB-KW"/>
</dbReference>
<evidence type="ECO:0000313" key="14">
    <source>
        <dbReference type="Proteomes" id="UP000838878"/>
    </source>
</evidence>
<keyword evidence="8 11" id="KW-0675">Receptor</keyword>
<dbReference type="InterPro" id="IPR032695">
    <property type="entry name" value="Integrin_dom_sf"/>
</dbReference>
<dbReference type="GO" id="GO:0008305">
    <property type="term" value="C:integrin complex"/>
    <property type="evidence" value="ECO:0007669"/>
    <property type="project" value="InterPro"/>
</dbReference>
<protein>
    <submittedName>
        <fullName evidence="13">Uncharacterized protein</fullName>
    </submittedName>
</protein>
<dbReference type="Gene3D" id="2.60.40.1510">
    <property type="entry name" value="ntegrin, alpha v. Chain A, domain 3"/>
    <property type="match status" value="1"/>
</dbReference>
<dbReference type="GO" id="GO:0005178">
    <property type="term" value="F:integrin binding"/>
    <property type="evidence" value="ECO:0007669"/>
    <property type="project" value="TreeGrafter"/>
</dbReference>
<dbReference type="OrthoDB" id="5317514at2759"/>
<dbReference type="GO" id="GO:0007160">
    <property type="term" value="P:cell-matrix adhesion"/>
    <property type="evidence" value="ECO:0007669"/>
    <property type="project" value="TreeGrafter"/>
</dbReference>
<accession>A0A8J9UU10</accession>
<dbReference type="PROSITE" id="PS00242">
    <property type="entry name" value="INTEGRIN_ALPHA"/>
    <property type="match status" value="1"/>
</dbReference>
<dbReference type="InterPro" id="IPR028994">
    <property type="entry name" value="Integrin_alpha_N"/>
</dbReference>
<keyword evidence="11" id="KW-0812">Transmembrane</keyword>
<feature type="signal peptide" evidence="11">
    <location>
        <begin position="1"/>
        <end position="21"/>
    </location>
</feature>
<keyword evidence="5 11" id="KW-0130">Cell adhesion</keyword>
<dbReference type="GO" id="GO:0007157">
    <property type="term" value="P:heterophilic cell-cell adhesion via plasma membrane cell adhesion molecules"/>
    <property type="evidence" value="ECO:0007669"/>
    <property type="project" value="UniProtKB-ARBA"/>
</dbReference>
<evidence type="ECO:0000256" key="9">
    <source>
        <dbReference type="ARBA" id="ARBA00023180"/>
    </source>
</evidence>
<proteinExistence type="inferred from homology"/>
<keyword evidence="7 11" id="KW-0472">Membrane</keyword>
<feature type="repeat" description="FG-GAP" evidence="10">
    <location>
        <begin position="369"/>
        <end position="425"/>
    </location>
</feature>
<evidence type="ECO:0000256" key="3">
    <source>
        <dbReference type="ARBA" id="ARBA00022729"/>
    </source>
</evidence>